<feature type="coiled-coil region" evidence="1">
    <location>
        <begin position="1056"/>
        <end position="1083"/>
    </location>
</feature>
<dbReference type="InterPro" id="IPR000953">
    <property type="entry name" value="Chromo/chromo_shadow_dom"/>
</dbReference>
<evidence type="ECO:0000259" key="3">
    <source>
        <dbReference type="PROSITE" id="PS50013"/>
    </source>
</evidence>
<feature type="region of interest" description="Disordered" evidence="2">
    <location>
        <begin position="228"/>
        <end position="393"/>
    </location>
</feature>
<protein>
    <recommendedName>
        <fullName evidence="3">Chromo domain-containing protein</fullName>
    </recommendedName>
</protein>
<feature type="region of interest" description="Disordered" evidence="2">
    <location>
        <begin position="877"/>
        <end position="914"/>
    </location>
</feature>
<proteinExistence type="predicted"/>
<feature type="compositionally biased region" description="Basic and acidic residues" evidence="2">
    <location>
        <begin position="666"/>
        <end position="675"/>
    </location>
</feature>
<dbReference type="eggNOG" id="ENOG502SCIX">
    <property type="taxonomic scope" value="Eukaryota"/>
</dbReference>
<gene>
    <name evidence="4" type="ORF">MELLADRAFT_88202</name>
</gene>
<dbReference type="OrthoDB" id="3647690at2759"/>
<feature type="compositionally biased region" description="Basic and acidic residues" evidence="2">
    <location>
        <begin position="813"/>
        <end position="835"/>
    </location>
</feature>
<keyword evidence="1" id="KW-0175">Coiled coil</keyword>
<organism evidence="5">
    <name type="scientific">Melampsora larici-populina (strain 98AG31 / pathotype 3-4-7)</name>
    <name type="common">Poplar leaf rust fungus</name>
    <dbReference type="NCBI Taxonomy" id="747676"/>
    <lineage>
        <taxon>Eukaryota</taxon>
        <taxon>Fungi</taxon>
        <taxon>Dikarya</taxon>
        <taxon>Basidiomycota</taxon>
        <taxon>Pucciniomycotina</taxon>
        <taxon>Pucciniomycetes</taxon>
        <taxon>Pucciniales</taxon>
        <taxon>Melampsoraceae</taxon>
        <taxon>Melampsora</taxon>
    </lineage>
</organism>
<dbReference type="Proteomes" id="UP000001072">
    <property type="component" value="Unassembled WGS sequence"/>
</dbReference>
<feature type="domain" description="Chromo" evidence="3">
    <location>
        <begin position="87"/>
        <end position="124"/>
    </location>
</feature>
<feature type="region of interest" description="Disordered" evidence="2">
    <location>
        <begin position="966"/>
        <end position="1015"/>
    </location>
</feature>
<name>F4RQX9_MELLP</name>
<dbReference type="HOGENOM" id="CLU_251685_0_0_1"/>
<dbReference type="EMBL" id="GL883114">
    <property type="protein sequence ID" value="EGG05244.1"/>
    <property type="molecule type" value="Genomic_DNA"/>
</dbReference>
<evidence type="ECO:0000256" key="1">
    <source>
        <dbReference type="SAM" id="Coils"/>
    </source>
</evidence>
<evidence type="ECO:0000313" key="5">
    <source>
        <dbReference type="Proteomes" id="UP000001072"/>
    </source>
</evidence>
<accession>F4RQX9</accession>
<feature type="region of interest" description="Disordered" evidence="2">
    <location>
        <begin position="644"/>
        <end position="709"/>
    </location>
</feature>
<feature type="compositionally biased region" description="Basic residues" evidence="2">
    <location>
        <begin position="175"/>
        <end position="185"/>
    </location>
</feature>
<dbReference type="Gene3D" id="2.40.50.40">
    <property type="match status" value="1"/>
</dbReference>
<dbReference type="RefSeq" id="XP_007411609.1">
    <property type="nucleotide sequence ID" value="XM_007411547.1"/>
</dbReference>
<feature type="region of interest" description="Disordered" evidence="2">
    <location>
        <begin position="797"/>
        <end position="835"/>
    </location>
</feature>
<feature type="region of interest" description="Disordered" evidence="2">
    <location>
        <begin position="458"/>
        <end position="519"/>
    </location>
</feature>
<keyword evidence="5" id="KW-1185">Reference proteome</keyword>
<feature type="compositionally biased region" description="Polar residues" evidence="2">
    <location>
        <begin position="503"/>
        <end position="519"/>
    </location>
</feature>
<feature type="region of interest" description="Disordered" evidence="2">
    <location>
        <begin position="1"/>
        <end position="80"/>
    </location>
</feature>
<evidence type="ECO:0000313" key="4">
    <source>
        <dbReference type="EMBL" id="EGG05244.1"/>
    </source>
</evidence>
<feature type="region of interest" description="Disordered" evidence="2">
    <location>
        <begin position="174"/>
        <end position="215"/>
    </location>
</feature>
<dbReference type="InParanoid" id="F4RQX9"/>
<sequence length="1444" mass="159177">MATASTSKQTPRSRSNSRHRQSNSKPNRSNSKPSSQLSKGTSSGVSSQVVGKRRSGSLRHTIDLSYSLPASPEEEVVIPSSESQIDWDAIEILEETRKKYLIKWAGVNPDTNEPWDPSWEPKENAGEALVKAWMDSKAARKTRSSIGKRRTSGVLTRSTSPKRRRIIFEDYPISQKRHSRQHKRIRNETSDSEDEEVLPTQDKGSNINNNKVTPVPDASLPIFLLQSPHSKGKNSRVNPLHLRTPSGSDSVDANEHTVPTPRSPTNIEHVPSPSPPANVPLSNPSPRSLTLSKSNTRISERSPRSPGQAILAKPTVHVSDTLHKTLSKKPSGINIFGTRSNGSSGQPPLPPPSHDSSTPKRPPSRGLPSSRAASPFVDINSGSNGAKKRDLEVGGFHKRSQRNFHDTCRLTDSPIPTSLFSKCRKKPFYSHILRDAVEPSEFQLGSTSSLFRAEESLEESVVLAPDKSNSRTMPEEVEKPTQEPPISHSPSRFLDASPRRKTTPQPSSDTSAELSSQPTDEVAQMIATFNDYTQTSSRISLQRFISACDIDPVDRNMLITYLDNPKAFLSHPQNGIQEAQRAYGGKEYIGFELQQETNGSICLWIELDEPDNPKTTVRWESGRSLEKLSVSLVSYHNPVAEGAFLASPRPDRKRTPVPLGCQPLHRTPESRHTPKDNLSPAKNAPTASGQLEATTSVSANDMGRPDASPITCEEDIQQELVLEPGPSDDSHRLSIDSDFLFTTERCTPALNDDLPKAIPEILIASPAEPVQPGIMTQNVSPAKNALIASEQLEATTSVSAKDMGSPDASSIVSEKDTQQEHVHGPGPSDDPHRLSIDSDFLYTTERCNLAPIDDTPKVIPEIFIASPAEPIHPDITTRQSQLSGQHGASTSNPRHSSPSQQPDPNTNSHIPTNHTLGQRSDIAIVVSHVHDVPSQEGHNASSHAHSLVQNLRGESVPSSIVPSIVNSTHESSRGDGAADQQVGAGDDEGSQATTVEESHPREHSSTVSASETDSPEKLKKDIYELTTSVKFLRSLLGGALDLHARAQGVEDISYSNSLTQQKVEELEEKLSKQEKHTKSWQEKYKAKDIEITGVRVQLLDFMSQNDALSKENRALRARLKDSNHPARHVYEAFSTKMKADVARLESENHLSKQTIKRLQARLCEQSNDEDQDGLEFRVANLESKNETLKEELSLLAQAEAKAQTLVSEARAAEAIHRQRAERLEAALQTNADILVDTENSQDEDSDVDDDDLMAQARAKIPLSDDENTTRSTQDEDMPVRDNRSNTDTSDIPESNAEEAIIDHEASQRRSAHPESVKKATRSSVINLLNARSSYLEPSTEGEEDIKPRITDTLEMLNDERPSTQPERINLTMVHVIDPENLNGKTVLILLPNARFRECLILQLAILVLWKKTLIVDSYIILDVHYLLIVERTASNPANDDEDDR</sequence>
<feature type="compositionally biased region" description="Polar residues" evidence="2">
    <location>
        <begin position="202"/>
        <end position="212"/>
    </location>
</feature>
<feature type="compositionally biased region" description="Low complexity" evidence="2">
    <location>
        <begin position="974"/>
        <end position="984"/>
    </location>
</feature>
<feature type="region of interest" description="Disordered" evidence="2">
    <location>
        <begin position="140"/>
        <end position="159"/>
    </location>
</feature>
<feature type="coiled-coil region" evidence="1">
    <location>
        <begin position="1141"/>
        <end position="1215"/>
    </location>
</feature>
<feature type="compositionally biased region" description="Low complexity" evidence="2">
    <location>
        <begin position="23"/>
        <end position="50"/>
    </location>
</feature>
<feature type="compositionally biased region" description="Basic residues" evidence="2">
    <location>
        <begin position="140"/>
        <end position="151"/>
    </location>
</feature>
<dbReference type="PROSITE" id="PS50013">
    <property type="entry name" value="CHROMO_2"/>
    <property type="match status" value="1"/>
</dbReference>
<evidence type="ECO:0000256" key="2">
    <source>
        <dbReference type="SAM" id="MobiDB-lite"/>
    </source>
</evidence>
<feature type="compositionally biased region" description="Polar residues" evidence="2">
    <location>
        <begin position="280"/>
        <end position="297"/>
    </location>
</feature>
<reference evidence="5" key="1">
    <citation type="journal article" date="2011" name="Proc. Natl. Acad. Sci. U.S.A.">
        <title>Obligate biotrophy features unraveled by the genomic analysis of rust fungi.</title>
        <authorList>
            <person name="Duplessis S."/>
            <person name="Cuomo C.A."/>
            <person name="Lin Y.-C."/>
            <person name="Aerts A."/>
            <person name="Tisserant E."/>
            <person name="Veneault-Fourrey C."/>
            <person name="Joly D.L."/>
            <person name="Hacquard S."/>
            <person name="Amselem J."/>
            <person name="Cantarel B.L."/>
            <person name="Chiu R."/>
            <person name="Coutinho P.M."/>
            <person name="Feau N."/>
            <person name="Field M."/>
            <person name="Frey P."/>
            <person name="Gelhaye E."/>
            <person name="Goldberg J."/>
            <person name="Grabherr M.G."/>
            <person name="Kodira C.D."/>
            <person name="Kohler A."/>
            <person name="Kuees U."/>
            <person name="Lindquist E.A."/>
            <person name="Lucas S.M."/>
            <person name="Mago R."/>
            <person name="Mauceli E."/>
            <person name="Morin E."/>
            <person name="Murat C."/>
            <person name="Pangilinan J.L."/>
            <person name="Park R."/>
            <person name="Pearson M."/>
            <person name="Quesneville H."/>
            <person name="Rouhier N."/>
            <person name="Sakthikumar S."/>
            <person name="Salamov A.A."/>
            <person name="Schmutz J."/>
            <person name="Selles B."/>
            <person name="Shapiro H."/>
            <person name="Tanguay P."/>
            <person name="Tuskan G.A."/>
            <person name="Henrissat B."/>
            <person name="Van de Peer Y."/>
            <person name="Rouze P."/>
            <person name="Ellis J.G."/>
            <person name="Dodds P.N."/>
            <person name="Schein J.E."/>
            <person name="Zhong S."/>
            <person name="Hamelin R.C."/>
            <person name="Grigoriev I.V."/>
            <person name="Szabo L.J."/>
            <person name="Martin F."/>
        </authorList>
    </citation>
    <scope>NUCLEOTIDE SEQUENCE [LARGE SCALE GENOMIC DNA]</scope>
    <source>
        <strain evidence="5">98AG31 / pathotype 3-4-7</strain>
    </source>
</reference>
<feature type="region of interest" description="Disordered" evidence="2">
    <location>
        <begin position="1257"/>
        <end position="1296"/>
    </location>
</feature>
<feature type="compositionally biased region" description="Polar residues" evidence="2">
    <location>
        <begin position="685"/>
        <end position="699"/>
    </location>
</feature>
<dbReference type="GeneID" id="18934797"/>
<dbReference type="KEGG" id="mlr:MELLADRAFT_88202"/>
<dbReference type="VEuPathDB" id="FungiDB:MELLADRAFT_88202"/>
<feature type="compositionally biased region" description="Polar residues" evidence="2">
    <location>
        <begin position="1"/>
        <end position="10"/>
    </location>
</feature>